<gene>
    <name evidence="5" type="ORF">BCF53_10127</name>
</gene>
<protein>
    <submittedName>
        <fullName evidence="5">ADP-ribose pyrophosphatase YjhB (NUDIX family)</fullName>
    </submittedName>
</protein>
<evidence type="ECO:0000256" key="1">
    <source>
        <dbReference type="ARBA" id="ARBA00001946"/>
    </source>
</evidence>
<accession>A0A4R3IC17</accession>
<dbReference type="InterPro" id="IPR020084">
    <property type="entry name" value="NUDIX_hydrolase_CS"/>
</dbReference>
<dbReference type="AlphaFoldDB" id="A0A4R3IC17"/>
<feature type="domain" description="Nudix hydrolase" evidence="4">
    <location>
        <begin position="11"/>
        <end position="146"/>
    </location>
</feature>
<dbReference type="GO" id="GO:0016787">
    <property type="term" value="F:hydrolase activity"/>
    <property type="evidence" value="ECO:0007669"/>
    <property type="project" value="UniProtKB-KW"/>
</dbReference>
<dbReference type="PANTHER" id="PTHR43736:SF1">
    <property type="entry name" value="DIHYDRONEOPTERIN TRIPHOSPHATE DIPHOSPHATASE"/>
    <property type="match status" value="1"/>
</dbReference>
<comment type="similarity">
    <text evidence="3">Belongs to the Nudix hydrolase family.</text>
</comment>
<evidence type="ECO:0000256" key="2">
    <source>
        <dbReference type="ARBA" id="ARBA00022801"/>
    </source>
</evidence>
<dbReference type="PANTHER" id="PTHR43736">
    <property type="entry name" value="ADP-RIBOSE PYROPHOSPHATASE"/>
    <property type="match status" value="1"/>
</dbReference>
<dbReference type="OrthoDB" id="9804442at2"/>
<evidence type="ECO:0000256" key="3">
    <source>
        <dbReference type="RuleBase" id="RU003476"/>
    </source>
</evidence>
<dbReference type="PROSITE" id="PS00893">
    <property type="entry name" value="NUDIX_BOX"/>
    <property type="match status" value="1"/>
</dbReference>
<keyword evidence="6" id="KW-1185">Reference proteome</keyword>
<dbReference type="EMBL" id="SLZR01000001">
    <property type="protein sequence ID" value="TCS43685.1"/>
    <property type="molecule type" value="Genomic_DNA"/>
</dbReference>
<dbReference type="Proteomes" id="UP000295793">
    <property type="component" value="Unassembled WGS sequence"/>
</dbReference>
<sequence>MQFDESFSVAVVGRGAGVVVLDDQQRILLVKEKQGAKKDLWHIPMGTVEEGETLEQAAVREAFEESGLHVQLKAFIGAYIGKYPDDGLVLRHAWLAEVADGQTAVPHLADEIAEARYFSQAEFYQLYEQRKIRMHHTRLFYEDALLVLASLR</sequence>
<name>A0A4R3IC17_9GAMM</name>
<organism evidence="5 6">
    <name type="scientific">Reinekea marinisedimentorum</name>
    <dbReference type="NCBI Taxonomy" id="230495"/>
    <lineage>
        <taxon>Bacteria</taxon>
        <taxon>Pseudomonadati</taxon>
        <taxon>Pseudomonadota</taxon>
        <taxon>Gammaproteobacteria</taxon>
        <taxon>Oceanospirillales</taxon>
        <taxon>Saccharospirillaceae</taxon>
        <taxon>Reinekea</taxon>
    </lineage>
</organism>
<dbReference type="Gene3D" id="3.90.79.10">
    <property type="entry name" value="Nucleoside Triphosphate Pyrophosphohydrolase"/>
    <property type="match status" value="1"/>
</dbReference>
<evidence type="ECO:0000259" key="4">
    <source>
        <dbReference type="PROSITE" id="PS51462"/>
    </source>
</evidence>
<keyword evidence="2 3" id="KW-0378">Hydrolase</keyword>
<dbReference type="PROSITE" id="PS51462">
    <property type="entry name" value="NUDIX"/>
    <property type="match status" value="1"/>
</dbReference>
<proteinExistence type="inferred from homology"/>
<dbReference type="RefSeq" id="WP_132698636.1">
    <property type="nucleotide sequence ID" value="NZ_SLZR01000001.1"/>
</dbReference>
<evidence type="ECO:0000313" key="5">
    <source>
        <dbReference type="EMBL" id="TCS43685.1"/>
    </source>
</evidence>
<comment type="cofactor">
    <cofactor evidence="1">
        <name>Mg(2+)</name>
        <dbReference type="ChEBI" id="CHEBI:18420"/>
    </cofactor>
</comment>
<dbReference type="PRINTS" id="PR00502">
    <property type="entry name" value="NUDIXFAMILY"/>
</dbReference>
<dbReference type="Pfam" id="PF00293">
    <property type="entry name" value="NUDIX"/>
    <property type="match status" value="1"/>
</dbReference>
<dbReference type="SUPFAM" id="SSF55811">
    <property type="entry name" value="Nudix"/>
    <property type="match status" value="1"/>
</dbReference>
<dbReference type="InterPro" id="IPR020476">
    <property type="entry name" value="Nudix_hydrolase"/>
</dbReference>
<dbReference type="InterPro" id="IPR000086">
    <property type="entry name" value="NUDIX_hydrolase_dom"/>
</dbReference>
<dbReference type="InterPro" id="IPR015797">
    <property type="entry name" value="NUDIX_hydrolase-like_dom_sf"/>
</dbReference>
<reference evidence="5 6" key="1">
    <citation type="submission" date="2019-03" db="EMBL/GenBank/DDBJ databases">
        <title>Genomic Encyclopedia of Archaeal and Bacterial Type Strains, Phase II (KMG-II): from individual species to whole genera.</title>
        <authorList>
            <person name="Goeker M."/>
        </authorList>
    </citation>
    <scope>NUCLEOTIDE SEQUENCE [LARGE SCALE GENOMIC DNA]</scope>
    <source>
        <strain evidence="5 6">DSM 15388</strain>
    </source>
</reference>
<comment type="caution">
    <text evidence="5">The sequence shown here is derived from an EMBL/GenBank/DDBJ whole genome shotgun (WGS) entry which is preliminary data.</text>
</comment>
<evidence type="ECO:0000313" key="6">
    <source>
        <dbReference type="Proteomes" id="UP000295793"/>
    </source>
</evidence>